<protein>
    <submittedName>
        <fullName evidence="2">Uncharacterized protein</fullName>
    </submittedName>
</protein>
<dbReference type="Proteomes" id="UP000785653">
    <property type="component" value="Unassembled WGS sequence"/>
</dbReference>
<sequence>MSQSNTETQQLTRGAHHTVERQPGLAGQYQVAYNPERDALFVTGSFNHTKTHGTLCGTLARLNAHTLETELTAYLPVVEDHNPGQEGLYQIQAAYGAALDNQRGLVWTGGTRTQTVTAYSQDDLSLVWDSRSEDIEMLTPRELYVAPDGSVLVTGAGGYQVISAANDKGERTVSPLRDFGPAMLLGPIADEESGLLYVPNIIKDEIWVIDLKTWERVNVFPVRGGQDAETSVMVHGAEIDPARGELYISAQGAESKNSGLYILSLEGEQLAYIPFGRMPTDILFDSKRHLLYVADFGGKGEPSIAGGGTITVINSLTREVVETIQVAPTRINHQVLLSDGSVIAIDKAGDYPAATVPYVLDARSGQYYESKNESRPGEELNSIVRDGLARVRVTVE</sequence>
<dbReference type="InterPro" id="IPR015943">
    <property type="entry name" value="WD40/YVTN_repeat-like_dom_sf"/>
</dbReference>
<evidence type="ECO:0000313" key="2">
    <source>
        <dbReference type="EMBL" id="MBF1673698.1"/>
    </source>
</evidence>
<evidence type="ECO:0000256" key="1">
    <source>
        <dbReference type="SAM" id="MobiDB-lite"/>
    </source>
</evidence>
<reference evidence="2" key="1">
    <citation type="submission" date="2020-04" db="EMBL/GenBank/DDBJ databases">
        <title>Deep metagenomics examines the oral microbiome during advanced dental caries in children, revealing novel taxa and co-occurrences with host molecules.</title>
        <authorList>
            <person name="Baker J.L."/>
            <person name="Morton J.T."/>
            <person name="Dinis M."/>
            <person name="Alvarez R."/>
            <person name="Tran N.C."/>
            <person name="Knight R."/>
            <person name="Edlund A."/>
        </authorList>
    </citation>
    <scope>NUCLEOTIDE SEQUENCE</scope>
    <source>
        <strain evidence="2">JCVI_47_bin.3</strain>
    </source>
</reference>
<dbReference type="EMBL" id="JABZXS010000077">
    <property type="protein sequence ID" value="MBF1673698.1"/>
    <property type="molecule type" value="Genomic_DNA"/>
</dbReference>
<gene>
    <name evidence="2" type="ORF">HXO65_05795</name>
</gene>
<proteinExistence type="predicted"/>
<comment type="caution">
    <text evidence="2">The sequence shown here is derived from an EMBL/GenBank/DDBJ whole genome shotgun (WGS) entry which is preliminary data.</text>
</comment>
<name>A0A930LUN2_9MICC</name>
<feature type="compositionally biased region" description="Polar residues" evidence="1">
    <location>
        <begin position="1"/>
        <end position="12"/>
    </location>
</feature>
<accession>A0A930LUN2</accession>
<organism evidence="2 3">
    <name type="scientific">Rothia mucilaginosa</name>
    <dbReference type="NCBI Taxonomy" id="43675"/>
    <lineage>
        <taxon>Bacteria</taxon>
        <taxon>Bacillati</taxon>
        <taxon>Actinomycetota</taxon>
        <taxon>Actinomycetes</taxon>
        <taxon>Micrococcales</taxon>
        <taxon>Micrococcaceae</taxon>
        <taxon>Rothia</taxon>
    </lineage>
</organism>
<dbReference type="InterPro" id="IPR011044">
    <property type="entry name" value="Quino_amine_DH_bsu"/>
</dbReference>
<dbReference type="Gene3D" id="2.130.10.10">
    <property type="entry name" value="YVTN repeat-like/Quinoprotein amine dehydrogenase"/>
    <property type="match status" value="1"/>
</dbReference>
<dbReference type="SUPFAM" id="SSF50969">
    <property type="entry name" value="YVTN repeat-like/Quinoprotein amine dehydrogenase"/>
    <property type="match status" value="1"/>
</dbReference>
<feature type="region of interest" description="Disordered" evidence="1">
    <location>
        <begin position="1"/>
        <end position="23"/>
    </location>
</feature>
<dbReference type="AlphaFoldDB" id="A0A930LUN2"/>
<evidence type="ECO:0000313" key="3">
    <source>
        <dbReference type="Proteomes" id="UP000785653"/>
    </source>
</evidence>